<name>A0ABW5MTM4_9FLAO</name>
<reference evidence="2" key="1">
    <citation type="journal article" date="2019" name="Int. J. Syst. Evol. Microbiol.">
        <title>The Global Catalogue of Microorganisms (GCM) 10K type strain sequencing project: providing services to taxonomists for standard genome sequencing and annotation.</title>
        <authorList>
            <consortium name="The Broad Institute Genomics Platform"/>
            <consortium name="The Broad Institute Genome Sequencing Center for Infectious Disease"/>
            <person name="Wu L."/>
            <person name="Ma J."/>
        </authorList>
    </citation>
    <scope>NUCLEOTIDE SEQUENCE [LARGE SCALE GENOMIC DNA]</scope>
    <source>
        <strain evidence="2">KCTC 52368</strain>
    </source>
</reference>
<accession>A0ABW5MTM4</accession>
<organism evidence="1 2">
    <name type="scientific">Croceitalea marina</name>
    <dbReference type="NCBI Taxonomy" id="1775166"/>
    <lineage>
        <taxon>Bacteria</taxon>
        <taxon>Pseudomonadati</taxon>
        <taxon>Bacteroidota</taxon>
        <taxon>Flavobacteriia</taxon>
        <taxon>Flavobacteriales</taxon>
        <taxon>Flavobacteriaceae</taxon>
        <taxon>Croceitalea</taxon>
    </lineage>
</organism>
<evidence type="ECO:0000313" key="1">
    <source>
        <dbReference type="EMBL" id="MFD2586063.1"/>
    </source>
</evidence>
<protein>
    <submittedName>
        <fullName evidence="1">Uncharacterized protein</fullName>
    </submittedName>
</protein>
<gene>
    <name evidence="1" type="ORF">ACFSQJ_03930</name>
</gene>
<dbReference type="RefSeq" id="WP_377765736.1">
    <property type="nucleotide sequence ID" value="NZ_JBHULB010000006.1"/>
</dbReference>
<evidence type="ECO:0000313" key="2">
    <source>
        <dbReference type="Proteomes" id="UP001597526"/>
    </source>
</evidence>
<dbReference type="Proteomes" id="UP001597526">
    <property type="component" value="Unassembled WGS sequence"/>
</dbReference>
<proteinExistence type="predicted"/>
<dbReference type="EMBL" id="JBHULB010000006">
    <property type="protein sequence ID" value="MFD2586063.1"/>
    <property type="molecule type" value="Genomic_DNA"/>
</dbReference>
<sequence length="68" mass="7906">MSSKYDEILTNLLTRFSTDSEVEESTRRIVRDVINAEMNKLSLKTPHKILVEIKQIIEREAKQISSKT</sequence>
<comment type="caution">
    <text evidence="1">The sequence shown here is derived from an EMBL/GenBank/DDBJ whole genome shotgun (WGS) entry which is preliminary data.</text>
</comment>
<keyword evidence="2" id="KW-1185">Reference proteome</keyword>